<gene>
    <name evidence="3" type="ORF">Poly51_23480</name>
</gene>
<name>A0A5C6F7L0_9BACT</name>
<dbReference type="RefSeq" id="WP_146457510.1">
    <property type="nucleotide sequence ID" value="NZ_SJPW01000003.1"/>
</dbReference>
<dbReference type="EMBL" id="SJPW01000003">
    <property type="protein sequence ID" value="TWU56437.1"/>
    <property type="molecule type" value="Genomic_DNA"/>
</dbReference>
<dbReference type="Pfam" id="PF13340">
    <property type="entry name" value="DUF4096"/>
    <property type="match status" value="1"/>
</dbReference>
<dbReference type="InterPro" id="IPR052909">
    <property type="entry name" value="Transposase_6_like"/>
</dbReference>
<sequence length="148" mass="17197">MPKLLSPKASRRRPNTTGSRTAPVPFITNSQWELIRHLFPKQKITHVGGRPQVDHRACLEGIIWVLKNGARWKDLPERYMSSATCWRRRKKWTEDGTFLKAWQILIRRMDRRKLLHWSQAMGDGTFSPAKKGALKLAKPSVARAQKSW</sequence>
<dbReference type="InterPro" id="IPR025161">
    <property type="entry name" value="IS402-like_dom"/>
</dbReference>
<dbReference type="Proteomes" id="UP000318288">
    <property type="component" value="Unassembled WGS sequence"/>
</dbReference>
<evidence type="ECO:0000259" key="2">
    <source>
        <dbReference type="Pfam" id="PF13340"/>
    </source>
</evidence>
<dbReference type="PANTHER" id="PTHR46637">
    <property type="entry name" value="TIS1421-TRANSPOSASE PROTEIN A"/>
    <property type="match status" value="1"/>
</dbReference>
<reference evidence="3 4" key="1">
    <citation type="submission" date="2019-02" db="EMBL/GenBank/DDBJ databases">
        <title>Deep-cultivation of Planctomycetes and their phenomic and genomic characterization uncovers novel biology.</title>
        <authorList>
            <person name="Wiegand S."/>
            <person name="Jogler M."/>
            <person name="Boedeker C."/>
            <person name="Pinto D."/>
            <person name="Vollmers J."/>
            <person name="Rivas-Marin E."/>
            <person name="Kohn T."/>
            <person name="Peeters S.H."/>
            <person name="Heuer A."/>
            <person name="Rast P."/>
            <person name="Oberbeckmann S."/>
            <person name="Bunk B."/>
            <person name="Jeske O."/>
            <person name="Meyerdierks A."/>
            <person name="Storesund J.E."/>
            <person name="Kallscheuer N."/>
            <person name="Luecker S."/>
            <person name="Lage O.M."/>
            <person name="Pohl T."/>
            <person name="Merkel B.J."/>
            <person name="Hornburger P."/>
            <person name="Mueller R.-W."/>
            <person name="Bruemmer F."/>
            <person name="Labrenz M."/>
            <person name="Spormann A.M."/>
            <person name="Op Den Camp H."/>
            <person name="Overmann J."/>
            <person name="Amann R."/>
            <person name="Jetten M.S.M."/>
            <person name="Mascher T."/>
            <person name="Medema M.H."/>
            <person name="Devos D.P."/>
            <person name="Kaster A.-K."/>
            <person name="Ovreas L."/>
            <person name="Rohde M."/>
            <person name="Galperin M.Y."/>
            <person name="Jogler C."/>
        </authorList>
    </citation>
    <scope>NUCLEOTIDE SEQUENCE [LARGE SCALE GENOMIC DNA]</scope>
    <source>
        <strain evidence="3 4">Poly51</strain>
    </source>
</reference>
<evidence type="ECO:0000313" key="3">
    <source>
        <dbReference type="EMBL" id="TWU56437.1"/>
    </source>
</evidence>
<organism evidence="3 4">
    <name type="scientific">Rubripirellula tenax</name>
    <dbReference type="NCBI Taxonomy" id="2528015"/>
    <lineage>
        <taxon>Bacteria</taxon>
        <taxon>Pseudomonadati</taxon>
        <taxon>Planctomycetota</taxon>
        <taxon>Planctomycetia</taxon>
        <taxon>Pirellulales</taxon>
        <taxon>Pirellulaceae</taxon>
        <taxon>Rubripirellula</taxon>
    </lineage>
</organism>
<comment type="caution">
    <text evidence="3">The sequence shown here is derived from an EMBL/GenBank/DDBJ whole genome shotgun (WGS) entry which is preliminary data.</text>
</comment>
<evidence type="ECO:0000313" key="4">
    <source>
        <dbReference type="Proteomes" id="UP000318288"/>
    </source>
</evidence>
<dbReference type="AlphaFoldDB" id="A0A5C6F7L0"/>
<dbReference type="OrthoDB" id="212263at2"/>
<accession>A0A5C6F7L0</accession>
<evidence type="ECO:0000256" key="1">
    <source>
        <dbReference type="SAM" id="MobiDB-lite"/>
    </source>
</evidence>
<keyword evidence="4" id="KW-1185">Reference proteome</keyword>
<protein>
    <recommendedName>
        <fullName evidence="2">Insertion element IS402-like domain-containing protein</fullName>
    </recommendedName>
</protein>
<dbReference type="PANTHER" id="PTHR46637:SF1">
    <property type="entry name" value="BLL5188 PROTEIN"/>
    <property type="match status" value="1"/>
</dbReference>
<proteinExistence type="predicted"/>
<feature type="domain" description="Insertion element IS402-like" evidence="2">
    <location>
        <begin position="27"/>
        <end position="100"/>
    </location>
</feature>
<feature type="region of interest" description="Disordered" evidence="1">
    <location>
        <begin position="1"/>
        <end position="22"/>
    </location>
</feature>